<name>A0A7X2L1A2_9BACL</name>
<comment type="caution">
    <text evidence="2">The sequence shown here is derived from an EMBL/GenBank/DDBJ whole genome shotgun (WGS) entry which is preliminary data.</text>
</comment>
<dbReference type="RefSeq" id="WP_154117865.1">
    <property type="nucleotide sequence ID" value="NZ_WJXB01000002.1"/>
</dbReference>
<evidence type="ECO:0000313" key="2">
    <source>
        <dbReference type="EMBL" id="MRN52870.1"/>
    </source>
</evidence>
<dbReference type="PANTHER" id="PTHR43649">
    <property type="entry name" value="ARABINOSE-BINDING PROTEIN-RELATED"/>
    <property type="match status" value="1"/>
</dbReference>
<dbReference type="InterPro" id="IPR050490">
    <property type="entry name" value="Bact_solute-bd_prot1"/>
</dbReference>
<accession>A0A7X2L1A2</accession>
<dbReference type="Pfam" id="PF01547">
    <property type="entry name" value="SBP_bac_1"/>
    <property type="match status" value="1"/>
</dbReference>
<organism evidence="2 3">
    <name type="scientific">Paenibacillus monticola</name>
    <dbReference type="NCBI Taxonomy" id="2666075"/>
    <lineage>
        <taxon>Bacteria</taxon>
        <taxon>Bacillati</taxon>
        <taxon>Bacillota</taxon>
        <taxon>Bacilli</taxon>
        <taxon>Bacillales</taxon>
        <taxon>Paenibacillaceae</taxon>
        <taxon>Paenibacillus</taxon>
    </lineage>
</organism>
<dbReference type="InterPro" id="IPR006059">
    <property type="entry name" value="SBP"/>
</dbReference>
<reference evidence="2 3" key="1">
    <citation type="submission" date="2019-11" db="EMBL/GenBank/DDBJ databases">
        <title>Paenibacillus monticola sp. nov., a novel PGPR strain isolated from mountain sample in China.</title>
        <authorList>
            <person name="Zhao Q."/>
            <person name="Li H.-P."/>
            <person name="Zhang J.-L."/>
        </authorList>
    </citation>
    <scope>NUCLEOTIDE SEQUENCE [LARGE SCALE GENOMIC DNA]</scope>
    <source>
        <strain evidence="2 3">LC-T2</strain>
    </source>
</reference>
<keyword evidence="1" id="KW-0732">Signal</keyword>
<dbReference type="AlphaFoldDB" id="A0A7X2L1A2"/>
<dbReference type="Proteomes" id="UP000463051">
    <property type="component" value="Unassembled WGS sequence"/>
</dbReference>
<proteinExistence type="predicted"/>
<gene>
    <name evidence="2" type="ORF">GJB61_07645</name>
</gene>
<dbReference type="SUPFAM" id="SSF53850">
    <property type="entry name" value="Periplasmic binding protein-like II"/>
    <property type="match status" value="1"/>
</dbReference>
<sequence>MRNKKWLTVLTVCVLMLGVLSGCGGNNKANGGEGSNSGPVKLTMWGAVPPENGPQEVVDTWNTAHPDIQVEYVRFVNDDDGNLKLDTALSTGQNVDLYVNYTLTNLDKRVKGNIALDLSGYTDYNIDEKMGADAASWKVDDKYYGMPTKKNSFFFALNKEALDKAGLAIPTAWTWDEAREYAVKLKAEGFKYGLVQHTASLVDPLDSVLVKDGYVKADGTSNMDDPLVTQWLETLNGMMKDDLTTPPLGEQLTSKMPVENMFLGGESAMINIGEWLIRSSNNTTEFPRDFQIAFAPVPRLTGNEADFVKSGGLGDFISINSKSKNKDAAWEFLKWYADGGMLPMAAGGRLPSSNAVDQQTAIDHLLGDHADSYDKESLEFVLYNDKTPTFVRGIAQEIVDMRAQEYEKYFLGNQTAAETVQNMVKRHNDFLKLQGK</sequence>
<feature type="signal peptide" evidence="1">
    <location>
        <begin position="1"/>
        <end position="21"/>
    </location>
</feature>
<protein>
    <submittedName>
        <fullName evidence="2">Extracellular solute-binding protein</fullName>
    </submittedName>
</protein>
<evidence type="ECO:0000313" key="3">
    <source>
        <dbReference type="Proteomes" id="UP000463051"/>
    </source>
</evidence>
<keyword evidence="3" id="KW-1185">Reference proteome</keyword>
<feature type="chain" id="PRO_5038713570" evidence="1">
    <location>
        <begin position="22"/>
        <end position="436"/>
    </location>
</feature>
<dbReference type="Gene3D" id="3.40.190.10">
    <property type="entry name" value="Periplasmic binding protein-like II"/>
    <property type="match status" value="1"/>
</dbReference>
<dbReference type="PANTHER" id="PTHR43649:SF12">
    <property type="entry name" value="DIACETYLCHITOBIOSE BINDING PROTEIN DASA"/>
    <property type="match status" value="1"/>
</dbReference>
<dbReference type="EMBL" id="WJXB01000002">
    <property type="protein sequence ID" value="MRN52870.1"/>
    <property type="molecule type" value="Genomic_DNA"/>
</dbReference>
<dbReference type="PROSITE" id="PS51257">
    <property type="entry name" value="PROKAR_LIPOPROTEIN"/>
    <property type="match status" value="1"/>
</dbReference>
<evidence type="ECO:0000256" key="1">
    <source>
        <dbReference type="SAM" id="SignalP"/>
    </source>
</evidence>